<dbReference type="AlphaFoldDB" id="A0A517LQD0"/>
<organism evidence="2 3">
    <name type="scientific">Venturia effusa</name>
    <dbReference type="NCBI Taxonomy" id="50376"/>
    <lineage>
        <taxon>Eukaryota</taxon>
        <taxon>Fungi</taxon>
        <taxon>Dikarya</taxon>
        <taxon>Ascomycota</taxon>
        <taxon>Pezizomycotina</taxon>
        <taxon>Dothideomycetes</taxon>
        <taxon>Pleosporomycetidae</taxon>
        <taxon>Venturiales</taxon>
        <taxon>Venturiaceae</taxon>
        <taxon>Venturia</taxon>
    </lineage>
</organism>
<feature type="compositionally biased region" description="Polar residues" evidence="1">
    <location>
        <begin position="509"/>
        <end position="518"/>
    </location>
</feature>
<keyword evidence="3" id="KW-1185">Reference proteome</keyword>
<evidence type="ECO:0000256" key="1">
    <source>
        <dbReference type="SAM" id="MobiDB-lite"/>
    </source>
</evidence>
<accession>A0A517LQD0</accession>
<protein>
    <submittedName>
        <fullName evidence="2">Uncharacterized protein</fullName>
    </submittedName>
</protein>
<feature type="region of interest" description="Disordered" evidence="1">
    <location>
        <begin position="751"/>
        <end position="778"/>
    </location>
</feature>
<dbReference type="Proteomes" id="UP000316270">
    <property type="component" value="Chromosome 18"/>
</dbReference>
<reference evidence="2 3" key="1">
    <citation type="submission" date="2019-07" db="EMBL/GenBank/DDBJ databases">
        <title>Finished genome of Venturia effusa.</title>
        <authorList>
            <person name="Young C.A."/>
            <person name="Cox M.P."/>
            <person name="Ganley A.R.D."/>
            <person name="David W.J."/>
        </authorList>
    </citation>
    <scope>NUCLEOTIDE SEQUENCE [LARGE SCALE GENOMIC DNA]</scope>
    <source>
        <strain evidence="3">albino</strain>
    </source>
</reference>
<evidence type="ECO:0000313" key="2">
    <source>
        <dbReference type="EMBL" id="QDS77829.1"/>
    </source>
</evidence>
<dbReference type="OrthoDB" id="5400409at2759"/>
<feature type="region of interest" description="Disordered" evidence="1">
    <location>
        <begin position="702"/>
        <end position="736"/>
    </location>
</feature>
<feature type="region of interest" description="Disordered" evidence="1">
    <location>
        <begin position="509"/>
        <end position="598"/>
    </location>
</feature>
<evidence type="ECO:0000313" key="3">
    <source>
        <dbReference type="Proteomes" id="UP000316270"/>
    </source>
</evidence>
<gene>
    <name evidence="2" type="ORF">FKW77_006177</name>
</gene>
<feature type="compositionally biased region" description="Low complexity" evidence="1">
    <location>
        <begin position="573"/>
        <end position="598"/>
    </location>
</feature>
<dbReference type="EMBL" id="CP042202">
    <property type="protein sequence ID" value="QDS77829.1"/>
    <property type="molecule type" value="Genomic_DNA"/>
</dbReference>
<feature type="region of interest" description="Disordered" evidence="1">
    <location>
        <begin position="801"/>
        <end position="850"/>
    </location>
</feature>
<name>A0A517LQD0_9PEZI</name>
<proteinExistence type="predicted"/>
<sequence>MATDGPLAGFFEAIEAAWRVYDLGWAQNQHSRPEFVDFGNEIQSFAQNLSNIVRVVENARLQYQQHAIRSPRFRGFPAQKDWDLSSLHEIIGPFKNTLDECQTLVVGTLRGDRKCQNSILNPEQLTIVRFEVDELQKRVRAHNHRSSILVKPLEIKLFSDIRLEFGTQKSPSDYGQVASSFPMQALLVAGIEQAVVEYWQPRPVPLIVPLEIESKIQATIKQQYRPDSRMSSGMIMHASVEKFLSCFEQSTRSFAGGSFLDDRTPSAKQYINLLRCFLIMKQLQESDEMKWMDQTSLWPALTIELWDQLRMECHRFDSSSQQQLITPDLASLLSELDGAMQIKSKKEEVLTLMSPLQDTDMEEVFRVSLPIPQESLKRHLTVSRMEPTKFRLVESVANESDPANPLGEIKMDIDLNTIQLTPLYAIPSSRPRPFEVLLHTGSSQLNPSFVEHKQVLRLQHLLTGYKVHQRYDQAMVRVSFFIAGRSEPLEEHGRIQLWLPQPFTPVNNVPSSKASVSARSEHPHPTQASVHSKRSAQQEAPVNRPGSIRKWIPGLRRGSEGARASLNSHSKRSTSTTGSSDYSSSAATSPPASPQRTTARVHIGFKTVHEIGGESTGPFELPTENLAVSHQDAGLLDLNTDAPWTLPATSPNASPIPSYYAPLQHGTTRSQSHGFAIHQNPALPTSSVDQSRLDSNNPVLGSQGQLYAAPEPGNLTPGLYGRSYAPENLDSSSPGLHPNFQQYMIAWSDDTSSYHQPDLSTRSDTSSPLNSAAYSTASSPLNSNLAVPHLFNNVVPTVTRKPLPHRSSPSQIIEHDSTASLSSRSPPPPPSQHIFATSIRPTRDSPSVMSTMSTRSYSSLAPTVSTIKTATANPSSTSSGIARLHRKPPKPLLVMFLKGRDAVAKLSIVAVEIDHNTAVKRERCECYNSHSSCRTSCVEQDRGGILRAQRWDAESLAAWDVAKVGEWQRKEGEKVWPNLRRVSMKFEKMEDRYKFAGSPCSCNVRTTHELSRCNLESHNGLFGIVKQLGDEMLRKYHSERDQASTRTIALGPVPEGDI</sequence>
<feature type="compositionally biased region" description="Polar residues" evidence="1">
    <location>
        <begin position="526"/>
        <end position="540"/>
    </location>
</feature>